<dbReference type="EMBL" id="FUFA01000002">
    <property type="protein sequence ID" value="SPM33203.1"/>
    <property type="molecule type" value="Genomic_DNA"/>
</dbReference>
<dbReference type="SUPFAM" id="SSF55073">
    <property type="entry name" value="Nucleotide cyclase"/>
    <property type="match status" value="1"/>
</dbReference>
<evidence type="ECO:0000256" key="1">
    <source>
        <dbReference type="ARBA" id="ARBA00022741"/>
    </source>
</evidence>
<keyword evidence="1" id="KW-0547">Nucleotide-binding</keyword>
<protein>
    <submittedName>
        <fullName evidence="4">Adenylyl cyclase</fullName>
    </submittedName>
</protein>
<dbReference type="InterPro" id="IPR041664">
    <property type="entry name" value="AAA_16"/>
</dbReference>
<dbReference type="InterPro" id="IPR027417">
    <property type="entry name" value="P-loop_NTPase"/>
</dbReference>
<dbReference type="SMART" id="SM00044">
    <property type="entry name" value="CYCc"/>
    <property type="match status" value="1"/>
</dbReference>
<dbReference type="GO" id="GO:0005524">
    <property type="term" value="F:ATP binding"/>
    <property type="evidence" value="ECO:0007669"/>
    <property type="project" value="UniProtKB-KW"/>
</dbReference>
<keyword evidence="5" id="KW-1185">Reference proteome</keyword>
<evidence type="ECO:0000313" key="4">
    <source>
        <dbReference type="EMBL" id="SPM33203.1"/>
    </source>
</evidence>
<dbReference type="CDD" id="cd07302">
    <property type="entry name" value="CHD"/>
    <property type="match status" value="1"/>
</dbReference>
<dbReference type="InterPro" id="IPR011990">
    <property type="entry name" value="TPR-like_helical_dom_sf"/>
</dbReference>
<dbReference type="Proteomes" id="UP000240988">
    <property type="component" value="Unassembled WGS sequence"/>
</dbReference>
<name>A0A2U3NP47_9MYCO</name>
<dbReference type="GO" id="GO:0005737">
    <property type="term" value="C:cytoplasm"/>
    <property type="evidence" value="ECO:0007669"/>
    <property type="project" value="TreeGrafter"/>
</dbReference>
<dbReference type="PANTHER" id="PTHR16305:SF28">
    <property type="entry name" value="GUANYLATE CYCLASE DOMAIN-CONTAINING PROTEIN"/>
    <property type="match status" value="1"/>
</dbReference>
<dbReference type="SUPFAM" id="SSF52540">
    <property type="entry name" value="P-loop containing nucleoside triphosphate hydrolases"/>
    <property type="match status" value="1"/>
</dbReference>
<evidence type="ECO:0000313" key="5">
    <source>
        <dbReference type="Proteomes" id="UP000240988"/>
    </source>
</evidence>
<feature type="domain" description="Guanylate cyclase" evidence="3">
    <location>
        <begin position="63"/>
        <end position="189"/>
    </location>
</feature>
<reference evidence="4 5" key="1">
    <citation type="submission" date="2017-01" db="EMBL/GenBank/DDBJ databases">
        <authorList>
            <consortium name="Urmite Genomes"/>
        </authorList>
    </citation>
    <scope>NUCLEOTIDE SEQUENCE [LARGE SCALE GENOMIC DNA]</scope>
    <source>
        <strain evidence="4 5">AB57</strain>
    </source>
</reference>
<dbReference type="GO" id="GO:0035556">
    <property type="term" value="P:intracellular signal transduction"/>
    <property type="evidence" value="ECO:0007669"/>
    <property type="project" value="InterPro"/>
</dbReference>
<sequence>LSAGDSVASIDVLLERAVRAINDGDRATATSLAGQVLAVDRGNPEAEDLLTAPARFGEIRRLTIMVADLVDSTALSTRLEPETYRTLVGHYRDQALRVVNEYEGHVCSIKGDGLLAVFGHPKAHEDDVRRAVTAGLDIARAVARLSEQAERKFGVTVNVRIGIHRGLVYLDTDQDDVYGFAANLAARVCGLAEPGSVAVSDVIAPLVSHLFELDTRPAAPAKGIEGLLGHHRVVGERPELTPPRRTPLIGRDREQAWLQLSWQQAREGTLTSPGIGFWGEAGIGKTRLAREATELVRNSGAPVINLFGSPLHTDIGLHPVRRLVERRCGITRLTHGRERLRLLRAELHACGMDPDSVVPLFAPIIGVGPEHGYDPAAVEGHTLYESIGATARRYVLACIGDQPGLVVAEDLHWFDRSSLELINSLLTRADGHLLVVLTGRDGDWLRTDWPATYFEISPLSDKQSDALIDALNPSLTDDQRTAVRNRCDGVPFYIEHVVGELDVAGASAGVPEALYEPLFARLNHPDVDVVPVVEAAAVIGRAGDIALLRSVVGPNATDVDDVVTKLVRARVLQRRGDDGWRFRHELLREVASELAPPSLVRDLHARAAHALVDAAPLVEPDWRVVASHFEQAEHFESAVDGYQKASVNARRRGAVNEAAACLTKALDQLDRSPAGPGRDRKEIAIRLERGFLVAAAQGSTSGSAPVDFQRCLELVSTGNYEAELLTTLAALIGYYVPRAELRRARGLLDSLSARITSDRAWSHPVIASSLGSVVWLQGDFASAREHLLGALADRSAADPSVLETAWWVPVDPISNAHNFLALTHLVCGDLDRANDALGESIQRCAELGFPQNAHNRAHTYFMEIWARLESNQISDAATLTAELREQSEQSGLDLWRLVGATQHTTVKALAALDAGADADALATRAEKVVRMVDGARQLNLYSYLTFHDAVIGRLFIAAGQPARARERLQMALRHAEETGMHFYDAELTRLLAQTLTNPQERLNALATALRLARHQGATLFELRSLLDLLDHLEDGDRPEISDVVRRFAGDARWPEFARAQAILA</sequence>
<dbReference type="AlphaFoldDB" id="A0A2U3NP47"/>
<keyword evidence="2" id="KW-0067">ATP-binding</keyword>
<proteinExistence type="predicted"/>
<dbReference type="GO" id="GO:0004016">
    <property type="term" value="F:adenylate cyclase activity"/>
    <property type="evidence" value="ECO:0007669"/>
    <property type="project" value="UniProtKB-ARBA"/>
</dbReference>
<dbReference type="Gene3D" id="3.30.70.1230">
    <property type="entry name" value="Nucleotide cyclase"/>
    <property type="match status" value="1"/>
</dbReference>
<dbReference type="Pfam" id="PF13191">
    <property type="entry name" value="AAA_16"/>
    <property type="match status" value="1"/>
</dbReference>
<accession>A0A2U3NP47</accession>
<gene>
    <name evidence="4" type="ORF">MRAB57_1006</name>
</gene>
<dbReference type="InterPro" id="IPR029787">
    <property type="entry name" value="Nucleotide_cyclase"/>
</dbReference>
<dbReference type="PANTHER" id="PTHR16305">
    <property type="entry name" value="TESTICULAR SOLUBLE ADENYLYL CYCLASE"/>
    <property type="match status" value="1"/>
</dbReference>
<evidence type="ECO:0000256" key="2">
    <source>
        <dbReference type="ARBA" id="ARBA00022840"/>
    </source>
</evidence>
<dbReference type="PROSITE" id="PS50125">
    <property type="entry name" value="GUANYLATE_CYCLASE_2"/>
    <property type="match status" value="1"/>
</dbReference>
<dbReference type="InterPro" id="IPR001054">
    <property type="entry name" value="A/G_cyclase"/>
</dbReference>
<dbReference type="STRING" id="1841860.GCA_900157375_01008"/>
<organism evidence="4 5">
    <name type="scientific">Mycobacterium rhizamassiliense</name>
    <dbReference type="NCBI Taxonomy" id="1841860"/>
    <lineage>
        <taxon>Bacteria</taxon>
        <taxon>Bacillati</taxon>
        <taxon>Actinomycetota</taxon>
        <taxon>Actinomycetes</taxon>
        <taxon>Mycobacteriales</taxon>
        <taxon>Mycobacteriaceae</taxon>
        <taxon>Mycobacterium</taxon>
    </lineage>
</organism>
<dbReference type="Gene3D" id="1.25.40.10">
    <property type="entry name" value="Tetratricopeptide repeat domain"/>
    <property type="match status" value="1"/>
</dbReference>
<dbReference type="Pfam" id="PF00211">
    <property type="entry name" value="Guanylate_cyc"/>
    <property type="match status" value="1"/>
</dbReference>
<dbReference type="GO" id="GO:0009190">
    <property type="term" value="P:cyclic nucleotide biosynthetic process"/>
    <property type="evidence" value="ECO:0007669"/>
    <property type="project" value="InterPro"/>
</dbReference>
<feature type="non-terminal residue" evidence="4">
    <location>
        <position position="1"/>
    </location>
</feature>
<evidence type="ECO:0000259" key="3">
    <source>
        <dbReference type="PROSITE" id="PS50125"/>
    </source>
</evidence>